<reference evidence="5" key="1">
    <citation type="submission" date="2025-08" db="UniProtKB">
        <authorList>
            <consortium name="RefSeq"/>
        </authorList>
    </citation>
    <scope>IDENTIFICATION</scope>
    <source>
        <tissue evidence="5">Whole sample</tissue>
    </source>
</reference>
<feature type="chain" id="PRO_5034204316" evidence="3">
    <location>
        <begin position="20"/>
        <end position="224"/>
    </location>
</feature>
<evidence type="ECO:0000256" key="1">
    <source>
        <dbReference type="SAM" id="MobiDB-lite"/>
    </source>
</evidence>
<evidence type="ECO:0000313" key="5">
    <source>
        <dbReference type="RefSeq" id="XP_022293446.1"/>
    </source>
</evidence>
<dbReference type="OrthoDB" id="10252017at2759"/>
<dbReference type="KEGG" id="cvn:111104035"/>
<proteinExistence type="predicted"/>
<feature type="compositionally biased region" description="Basic and acidic residues" evidence="1">
    <location>
        <begin position="172"/>
        <end position="188"/>
    </location>
</feature>
<dbReference type="GeneID" id="111104035"/>
<gene>
    <name evidence="5" type="primary">LOC111104035</name>
</gene>
<dbReference type="AlphaFoldDB" id="A0A8B8AQW1"/>
<name>A0A8B8AQW1_CRAVI</name>
<dbReference type="RefSeq" id="XP_022293446.1">
    <property type="nucleotide sequence ID" value="XM_022437738.1"/>
</dbReference>
<dbReference type="Gene3D" id="2.170.300.10">
    <property type="entry name" value="Tie2 ligand-binding domain superfamily"/>
    <property type="match status" value="1"/>
</dbReference>
<evidence type="ECO:0000313" key="4">
    <source>
        <dbReference type="Proteomes" id="UP000694844"/>
    </source>
</evidence>
<sequence length="224" mass="25358">MTAIKLFILFPVLWRRTLSICRSVQGTTCCSGTFWNEETFACEDCPLGYHNFNCSEICIFPSYGKDCQNTCECNSSVCDYRYGCREPIGVTGYPAANLPNTTTVQVFGTKSTLTESTFSGENITGMPDFLFYLITTSVAIFLILCSLCVGTYFYKHCIKQEVGKIKPRDRFSSDAKDLEGYSKGENTRQQRNPSNDLVYLEPVNSYKTVYDDIENNELNEPFQL</sequence>
<protein>
    <submittedName>
        <fullName evidence="5">Uncharacterized protein LOC111104035</fullName>
    </submittedName>
</protein>
<organism evidence="4 5">
    <name type="scientific">Crassostrea virginica</name>
    <name type="common">Eastern oyster</name>
    <dbReference type="NCBI Taxonomy" id="6565"/>
    <lineage>
        <taxon>Eukaryota</taxon>
        <taxon>Metazoa</taxon>
        <taxon>Spiralia</taxon>
        <taxon>Lophotrochozoa</taxon>
        <taxon>Mollusca</taxon>
        <taxon>Bivalvia</taxon>
        <taxon>Autobranchia</taxon>
        <taxon>Pteriomorphia</taxon>
        <taxon>Ostreida</taxon>
        <taxon>Ostreoidea</taxon>
        <taxon>Ostreidae</taxon>
        <taxon>Crassostrea</taxon>
    </lineage>
</organism>
<dbReference type="Proteomes" id="UP000694844">
    <property type="component" value="Chromosome 7"/>
</dbReference>
<evidence type="ECO:0000256" key="2">
    <source>
        <dbReference type="SAM" id="Phobius"/>
    </source>
</evidence>
<feature type="signal peptide" evidence="3">
    <location>
        <begin position="1"/>
        <end position="19"/>
    </location>
</feature>
<keyword evidence="2" id="KW-0472">Membrane</keyword>
<evidence type="ECO:0000256" key="3">
    <source>
        <dbReference type="SAM" id="SignalP"/>
    </source>
</evidence>
<feature type="transmembrane region" description="Helical" evidence="2">
    <location>
        <begin position="129"/>
        <end position="154"/>
    </location>
</feature>
<keyword evidence="2" id="KW-1133">Transmembrane helix</keyword>
<feature type="region of interest" description="Disordered" evidence="1">
    <location>
        <begin position="172"/>
        <end position="196"/>
    </location>
</feature>
<keyword evidence="2" id="KW-0812">Transmembrane</keyword>
<keyword evidence="4" id="KW-1185">Reference proteome</keyword>
<accession>A0A8B8AQW1</accession>
<keyword evidence="3" id="KW-0732">Signal</keyword>